<dbReference type="EMBL" id="LVHI01000012">
    <property type="protein sequence ID" value="OAK54727.1"/>
    <property type="molecule type" value="Genomic_DNA"/>
</dbReference>
<dbReference type="RefSeq" id="WP_068425443.1">
    <property type="nucleotide sequence ID" value="NZ_LVHI01000012.1"/>
</dbReference>
<evidence type="ECO:0008006" key="3">
    <source>
        <dbReference type="Google" id="ProtNLM"/>
    </source>
</evidence>
<gene>
    <name evidence="1" type="ORF">A3K89_05170</name>
</gene>
<dbReference type="Gene3D" id="3.40.960.10">
    <property type="entry name" value="VSR Endonuclease"/>
    <property type="match status" value="1"/>
</dbReference>
<name>A0A177YGT2_9NOCA</name>
<keyword evidence="2" id="KW-1185">Reference proteome</keyword>
<organism evidence="1 2">
    <name type="scientific">Rhodococcoides kyotonense</name>
    <dbReference type="NCBI Taxonomy" id="398843"/>
    <lineage>
        <taxon>Bacteria</taxon>
        <taxon>Bacillati</taxon>
        <taxon>Actinomycetota</taxon>
        <taxon>Actinomycetes</taxon>
        <taxon>Mycobacteriales</taxon>
        <taxon>Nocardiaceae</taxon>
        <taxon>Rhodococcoides</taxon>
    </lineage>
</organism>
<protein>
    <recommendedName>
        <fullName evidence="3">DUF559 domain-containing protein</fullName>
    </recommendedName>
</protein>
<evidence type="ECO:0000313" key="2">
    <source>
        <dbReference type="Proteomes" id="UP000077519"/>
    </source>
</evidence>
<dbReference type="Proteomes" id="UP000077519">
    <property type="component" value="Unassembled WGS sequence"/>
</dbReference>
<evidence type="ECO:0000313" key="1">
    <source>
        <dbReference type="EMBL" id="OAK54727.1"/>
    </source>
</evidence>
<dbReference type="AlphaFoldDB" id="A0A177YGT2"/>
<accession>A0A177YGT2</accession>
<sequence>MTRIVSRSDALARGFSDAELQRYCRTKAWRRLRPGKFVSRSEFDTLSATEKHRVVAEAVYKSATADDTVVSHVSAAVFHGLDVEASDLRRVHLTRNRIGGSRKSKLRIVHAAAYSPSEVTLVDGVRVTTLARTIADIGRSLTFENAVCLADLAARRKKLTRDQVLAVLDACPTHPDNRKARRVANFMDGRAESGGESLCRIVLHELGYAPRLQVGLADADGEFARVDFYLDDIFTVVEFDGRIKYGRLVPEGQTPSDVAWKEKRREDRIRSGGAQVVRLTYDDLQHPERIARTIRAAADRARKSPPPTLTIGR</sequence>
<reference evidence="1 2" key="1">
    <citation type="submission" date="2016-03" db="EMBL/GenBank/DDBJ databases">
        <title>Genome sequence of Rhodococcus kyotonensis KB10.</title>
        <authorList>
            <person name="Jeong H."/>
            <person name="Hong C.E."/>
            <person name="Jo S.H."/>
            <person name="Park J.M."/>
        </authorList>
    </citation>
    <scope>NUCLEOTIDE SEQUENCE [LARGE SCALE GENOMIC DNA]</scope>
    <source>
        <strain evidence="1 2">KB10</strain>
    </source>
</reference>
<proteinExistence type="predicted"/>
<comment type="caution">
    <text evidence="1">The sequence shown here is derived from an EMBL/GenBank/DDBJ whole genome shotgun (WGS) entry which is preliminary data.</text>
</comment>